<keyword evidence="4" id="KW-1185">Reference proteome</keyword>
<organism evidence="3 4">
    <name type="scientific">Methylobacterium pseudosasicola</name>
    <dbReference type="NCBI Taxonomy" id="582667"/>
    <lineage>
        <taxon>Bacteria</taxon>
        <taxon>Pseudomonadati</taxon>
        <taxon>Pseudomonadota</taxon>
        <taxon>Alphaproteobacteria</taxon>
        <taxon>Hyphomicrobiales</taxon>
        <taxon>Methylobacteriaceae</taxon>
        <taxon>Methylobacterium</taxon>
    </lineage>
</organism>
<feature type="compositionally biased region" description="Low complexity" evidence="1">
    <location>
        <begin position="45"/>
        <end position="56"/>
    </location>
</feature>
<dbReference type="AlphaFoldDB" id="A0A1I4NAR9"/>
<dbReference type="RefSeq" id="WP_092042983.1">
    <property type="nucleotide sequence ID" value="NZ_FOTK01000020.1"/>
</dbReference>
<name>A0A1I4NAR9_9HYPH</name>
<feature type="compositionally biased region" description="Basic residues" evidence="1">
    <location>
        <begin position="62"/>
        <end position="83"/>
    </location>
</feature>
<reference evidence="4" key="1">
    <citation type="submission" date="2016-10" db="EMBL/GenBank/DDBJ databases">
        <authorList>
            <person name="Varghese N."/>
            <person name="Submissions S."/>
        </authorList>
    </citation>
    <scope>NUCLEOTIDE SEQUENCE [LARGE SCALE GENOMIC DNA]</scope>
    <source>
        <strain evidence="4">BL36</strain>
    </source>
</reference>
<gene>
    <name evidence="3" type="ORF">SAMN05192568_10205</name>
</gene>
<dbReference type="STRING" id="582667.SAMN05192568_10205"/>
<evidence type="ECO:0000256" key="2">
    <source>
        <dbReference type="SAM" id="SignalP"/>
    </source>
</evidence>
<keyword evidence="2" id="KW-0732">Signal</keyword>
<dbReference type="EMBL" id="FOTK01000020">
    <property type="protein sequence ID" value="SFM12466.1"/>
    <property type="molecule type" value="Genomic_DNA"/>
</dbReference>
<evidence type="ECO:0000256" key="1">
    <source>
        <dbReference type="SAM" id="MobiDB-lite"/>
    </source>
</evidence>
<protein>
    <submittedName>
        <fullName evidence="3">Uncharacterized protein</fullName>
    </submittedName>
</protein>
<accession>A0A1I4NAR9</accession>
<feature type="chain" id="PRO_5011578427" evidence="2">
    <location>
        <begin position="21"/>
        <end position="83"/>
    </location>
</feature>
<evidence type="ECO:0000313" key="3">
    <source>
        <dbReference type="EMBL" id="SFM12466.1"/>
    </source>
</evidence>
<feature type="signal peptide" evidence="2">
    <location>
        <begin position="1"/>
        <end position="20"/>
    </location>
</feature>
<evidence type="ECO:0000313" key="4">
    <source>
        <dbReference type="Proteomes" id="UP000199048"/>
    </source>
</evidence>
<proteinExistence type="predicted"/>
<feature type="region of interest" description="Disordered" evidence="1">
    <location>
        <begin position="20"/>
        <end position="83"/>
    </location>
</feature>
<dbReference type="Proteomes" id="UP000199048">
    <property type="component" value="Unassembled WGS sequence"/>
</dbReference>
<sequence>MKKLLLAAASLTLLAGSALAQGNAPYNNSGAQAGGPRGGMERAGEAAAMERGAAAPTERPMMRKRMKHKRMMKHHRRMRHHQM</sequence>